<feature type="transmembrane region" description="Helical" evidence="2">
    <location>
        <begin position="106"/>
        <end position="125"/>
    </location>
</feature>
<dbReference type="PANTHER" id="PTHR34295:SF1">
    <property type="entry name" value="BIOTIN TRANSPORTER BIOY"/>
    <property type="match status" value="1"/>
</dbReference>
<keyword evidence="1 2" id="KW-0472">Membrane</keyword>
<comment type="similarity">
    <text evidence="1">Belongs to the BioY family.</text>
</comment>
<dbReference type="InterPro" id="IPR003784">
    <property type="entry name" value="BioY"/>
</dbReference>
<dbReference type="Pfam" id="PF02632">
    <property type="entry name" value="BioY"/>
    <property type="match status" value="1"/>
</dbReference>
<evidence type="ECO:0000313" key="6">
    <source>
        <dbReference type="Proteomes" id="UP000317265"/>
    </source>
</evidence>
<keyword evidence="2" id="KW-1133">Transmembrane helix</keyword>
<evidence type="ECO:0000313" key="4">
    <source>
        <dbReference type="EMBL" id="TDA39593.1"/>
    </source>
</evidence>
<comment type="caution">
    <text evidence="3">The sequence shown here is derived from an EMBL/GenBank/DDBJ whole genome shotgun (WGS) entry which is preliminary data.</text>
</comment>
<dbReference type="Proteomes" id="UP000317265">
    <property type="component" value="Unassembled WGS sequence"/>
</dbReference>
<feature type="transmembrane region" description="Helical" evidence="2">
    <location>
        <begin position="131"/>
        <end position="153"/>
    </location>
</feature>
<gene>
    <name evidence="4" type="ORF">DSO09_02050</name>
    <name evidence="3" type="ORF">EF809_02390</name>
</gene>
<feature type="transmembrane region" description="Helical" evidence="2">
    <location>
        <begin position="72"/>
        <end position="94"/>
    </location>
</feature>
<accession>A0A520KFZ6</accession>
<name>A0A520KFZ6_9CREN</name>
<dbReference type="PANTHER" id="PTHR34295">
    <property type="entry name" value="BIOTIN TRANSPORTER BIOY"/>
    <property type="match status" value="1"/>
</dbReference>
<evidence type="ECO:0000313" key="3">
    <source>
        <dbReference type="EMBL" id="RZN56626.1"/>
    </source>
</evidence>
<dbReference type="Proteomes" id="UP000316080">
    <property type="component" value="Unassembled WGS sequence"/>
</dbReference>
<dbReference type="PIRSF" id="PIRSF016661">
    <property type="entry name" value="BioY"/>
    <property type="match status" value="1"/>
</dbReference>
<proteinExistence type="inferred from homology"/>
<dbReference type="AlphaFoldDB" id="A0A520KFZ6"/>
<keyword evidence="2" id="KW-0812">Transmembrane</keyword>
<evidence type="ECO:0000313" key="5">
    <source>
        <dbReference type="Proteomes" id="UP000316080"/>
    </source>
</evidence>
<dbReference type="GO" id="GO:0005886">
    <property type="term" value="C:plasma membrane"/>
    <property type="evidence" value="ECO:0007669"/>
    <property type="project" value="UniProtKB-SubCell"/>
</dbReference>
<reference evidence="3 5" key="2">
    <citation type="journal article" date="2019" name="Nat. Microbiol.">
        <title>Wide diversity of methane and short-chain alkane metabolisms in uncultured archaea.</title>
        <authorList>
            <person name="Borrel G."/>
            <person name="Adam P.S."/>
            <person name="McKay L.J."/>
            <person name="Chen L.X."/>
            <person name="Sierra-Garcia I.N."/>
            <person name="Sieber C.M."/>
            <person name="Letourneur Q."/>
            <person name="Ghozlane A."/>
            <person name="Andersen G.L."/>
            <person name="Li W.J."/>
            <person name="Hallam S.J."/>
            <person name="Muyzer G."/>
            <person name="de Oliveira V.M."/>
            <person name="Inskeep W.P."/>
            <person name="Banfield J.F."/>
            <person name="Gribaldo S."/>
        </authorList>
    </citation>
    <scope>NUCLEOTIDE SEQUENCE [LARGE SCALE GENOMIC DNA]</scope>
    <source>
        <strain evidence="3">Verst-YHS</strain>
    </source>
</reference>
<comment type="subcellular location">
    <subcellularLocation>
        <location evidence="1">Cell membrane</location>
        <topology evidence="1">Multi-pass membrane protein</topology>
    </subcellularLocation>
</comment>
<dbReference type="EMBL" id="RXIH01000020">
    <property type="protein sequence ID" value="RZN56626.1"/>
    <property type="molecule type" value="Genomic_DNA"/>
</dbReference>
<dbReference type="EMBL" id="QNVI01000023">
    <property type="protein sequence ID" value="TDA39593.1"/>
    <property type="molecule type" value="Genomic_DNA"/>
</dbReference>
<dbReference type="GO" id="GO:0015225">
    <property type="term" value="F:biotin transmembrane transporter activity"/>
    <property type="evidence" value="ECO:0007669"/>
    <property type="project" value="UniProtKB-UniRule"/>
</dbReference>
<organism evidence="3 5">
    <name type="scientific">Thermoproteota archaeon</name>
    <dbReference type="NCBI Taxonomy" id="2056631"/>
    <lineage>
        <taxon>Archaea</taxon>
        <taxon>Thermoproteota</taxon>
    </lineage>
</organism>
<protein>
    <submittedName>
        <fullName evidence="3">Biotin transporter BioY</fullName>
    </submittedName>
</protein>
<reference evidence="4 6" key="1">
    <citation type="journal article" date="2019" name="Nat. Microbiol.">
        <title>Expanding anaerobic alkane metabolism in the domain of Archaea.</title>
        <authorList>
            <person name="Wang Y."/>
            <person name="Wegener G."/>
            <person name="Hou J."/>
            <person name="Wang F."/>
            <person name="Xiao X."/>
        </authorList>
    </citation>
    <scope>NUCLEOTIDE SEQUENCE [LARGE SCALE GENOMIC DNA]</scope>
    <source>
        <strain evidence="4">WYZ-LMO11</strain>
    </source>
</reference>
<keyword evidence="1" id="KW-1003">Cell membrane</keyword>
<evidence type="ECO:0000256" key="1">
    <source>
        <dbReference type="PIRNR" id="PIRNR016661"/>
    </source>
</evidence>
<feature type="transmembrane region" description="Helical" evidence="2">
    <location>
        <begin position="37"/>
        <end position="60"/>
    </location>
</feature>
<sequence length="164" mass="18307">MFSVRILVTSSIFAALTAIGAWITIPISPVPFTLQTFFVYLSVLLLGKYAFLSQAIYIAMGLTGLPVFAKGLPGYIAIPGPTGGFIIGFLLGALFSSLFKRDILKVFICMLIIFGLGWLWLSYWIGYYNALLFGIIPFLPWDILKAILAIIIARRLKEYIRIHH</sequence>
<keyword evidence="1" id="KW-0813">Transport</keyword>
<dbReference type="Gene3D" id="1.10.1760.20">
    <property type="match status" value="1"/>
</dbReference>
<feature type="transmembrane region" description="Helical" evidence="2">
    <location>
        <begin position="6"/>
        <end position="25"/>
    </location>
</feature>
<evidence type="ECO:0000256" key="2">
    <source>
        <dbReference type="SAM" id="Phobius"/>
    </source>
</evidence>